<dbReference type="GO" id="GO:0005634">
    <property type="term" value="C:nucleus"/>
    <property type="evidence" value="ECO:0007669"/>
    <property type="project" value="TreeGrafter"/>
</dbReference>
<reference evidence="2 3" key="1">
    <citation type="journal article" date="2018" name="Front. Plant Sci.">
        <title>Red Clover (Trifolium pratense) and Zigzag Clover (T. medium) - A Picture of Genomic Similarities and Differences.</title>
        <authorList>
            <person name="Dluhosova J."/>
            <person name="Istvanek J."/>
            <person name="Nedelnik J."/>
            <person name="Repkova J."/>
        </authorList>
    </citation>
    <scope>NUCLEOTIDE SEQUENCE [LARGE SCALE GENOMIC DNA]</scope>
    <source>
        <strain evidence="3">cv. 10/8</strain>
        <tissue evidence="2">Leaf</tissue>
    </source>
</reference>
<dbReference type="Proteomes" id="UP000265520">
    <property type="component" value="Unassembled WGS sequence"/>
</dbReference>
<dbReference type="InterPro" id="IPR046341">
    <property type="entry name" value="SET_dom_sf"/>
</dbReference>
<dbReference type="InterPro" id="IPR045318">
    <property type="entry name" value="EZH1/2-like"/>
</dbReference>
<keyword evidence="2" id="KW-0808">Transferase</keyword>
<gene>
    <name evidence="2" type="ORF">A2U01_0008758</name>
</gene>
<dbReference type="Gene3D" id="2.170.270.10">
    <property type="entry name" value="SET domain"/>
    <property type="match status" value="1"/>
</dbReference>
<organism evidence="2 3">
    <name type="scientific">Trifolium medium</name>
    <dbReference type="NCBI Taxonomy" id="97028"/>
    <lineage>
        <taxon>Eukaryota</taxon>
        <taxon>Viridiplantae</taxon>
        <taxon>Streptophyta</taxon>
        <taxon>Embryophyta</taxon>
        <taxon>Tracheophyta</taxon>
        <taxon>Spermatophyta</taxon>
        <taxon>Magnoliopsida</taxon>
        <taxon>eudicotyledons</taxon>
        <taxon>Gunneridae</taxon>
        <taxon>Pentapetalae</taxon>
        <taxon>rosids</taxon>
        <taxon>fabids</taxon>
        <taxon>Fabales</taxon>
        <taxon>Fabaceae</taxon>
        <taxon>Papilionoideae</taxon>
        <taxon>50 kb inversion clade</taxon>
        <taxon>NPAAA clade</taxon>
        <taxon>Hologalegina</taxon>
        <taxon>IRL clade</taxon>
        <taxon>Trifolieae</taxon>
        <taxon>Trifolium</taxon>
    </lineage>
</organism>
<dbReference type="GO" id="GO:0032259">
    <property type="term" value="P:methylation"/>
    <property type="evidence" value="ECO:0007669"/>
    <property type="project" value="UniProtKB-KW"/>
</dbReference>
<dbReference type="AlphaFoldDB" id="A0A392MK64"/>
<name>A0A392MK64_9FABA</name>
<keyword evidence="2" id="KW-0489">Methyltransferase</keyword>
<dbReference type="GO" id="GO:0031507">
    <property type="term" value="P:heterochromatin formation"/>
    <property type="evidence" value="ECO:0007669"/>
    <property type="project" value="TreeGrafter"/>
</dbReference>
<sequence length="112" mass="12918">MWGWYIGGATTAWTKSMRKYETSFKATTKGWGAFLKNPVNKNDYLGEYTGELISHREADKRGKIYDRANSSFLFDLNEQYVLDAYRKGDKLKFANHSSNPNCYAKGENKLLK</sequence>
<dbReference type="SUPFAM" id="SSF82199">
    <property type="entry name" value="SET domain"/>
    <property type="match status" value="1"/>
</dbReference>
<feature type="domain" description="SET" evidence="1">
    <location>
        <begin position="18"/>
        <end position="112"/>
    </location>
</feature>
<proteinExistence type="predicted"/>
<evidence type="ECO:0000259" key="1">
    <source>
        <dbReference type="SMART" id="SM00317"/>
    </source>
</evidence>
<evidence type="ECO:0000313" key="2">
    <source>
        <dbReference type="EMBL" id="MCH87877.1"/>
    </source>
</evidence>
<dbReference type="GO" id="GO:0046976">
    <property type="term" value="F:histone H3K27 methyltransferase activity"/>
    <property type="evidence" value="ECO:0007669"/>
    <property type="project" value="TreeGrafter"/>
</dbReference>
<evidence type="ECO:0000313" key="3">
    <source>
        <dbReference type="Proteomes" id="UP000265520"/>
    </source>
</evidence>
<keyword evidence="3" id="KW-1185">Reference proteome</keyword>
<dbReference type="GO" id="GO:0003682">
    <property type="term" value="F:chromatin binding"/>
    <property type="evidence" value="ECO:0007669"/>
    <property type="project" value="TreeGrafter"/>
</dbReference>
<comment type="caution">
    <text evidence="2">The sequence shown here is derived from an EMBL/GenBank/DDBJ whole genome shotgun (WGS) entry which is preliminary data.</text>
</comment>
<dbReference type="PANTHER" id="PTHR45747:SF14">
    <property type="entry name" value="HISTONE-LYSINE N-METHYLTRANSFERASE EZA1"/>
    <property type="match status" value="1"/>
</dbReference>
<dbReference type="SMART" id="SM00317">
    <property type="entry name" value="SET"/>
    <property type="match status" value="1"/>
</dbReference>
<dbReference type="InterPro" id="IPR001214">
    <property type="entry name" value="SET_dom"/>
</dbReference>
<dbReference type="Pfam" id="PF00856">
    <property type="entry name" value="SET"/>
    <property type="match status" value="1"/>
</dbReference>
<dbReference type="PANTHER" id="PTHR45747">
    <property type="entry name" value="HISTONE-LYSINE N-METHYLTRANSFERASE E(Z)"/>
    <property type="match status" value="1"/>
</dbReference>
<protein>
    <submittedName>
        <fullName evidence="2">Histone-lysine N-methyltransferase EZA1-like</fullName>
    </submittedName>
</protein>
<dbReference type="EMBL" id="LXQA010013081">
    <property type="protein sequence ID" value="MCH87877.1"/>
    <property type="molecule type" value="Genomic_DNA"/>
</dbReference>
<accession>A0A392MK64</accession>